<evidence type="ECO:0000313" key="1">
    <source>
        <dbReference type="EMBL" id="GAA1598956.1"/>
    </source>
</evidence>
<gene>
    <name evidence="1" type="ORF">GCM10009742_53240</name>
</gene>
<organism evidence="1 2">
    <name type="scientific">Kribbella karoonensis</name>
    <dbReference type="NCBI Taxonomy" id="324851"/>
    <lineage>
        <taxon>Bacteria</taxon>
        <taxon>Bacillati</taxon>
        <taxon>Actinomycetota</taxon>
        <taxon>Actinomycetes</taxon>
        <taxon>Propionibacteriales</taxon>
        <taxon>Kribbellaceae</taxon>
        <taxon>Kribbella</taxon>
    </lineage>
</organism>
<reference evidence="1 2" key="1">
    <citation type="journal article" date="2019" name="Int. J. Syst. Evol. Microbiol.">
        <title>The Global Catalogue of Microorganisms (GCM) 10K type strain sequencing project: providing services to taxonomists for standard genome sequencing and annotation.</title>
        <authorList>
            <consortium name="The Broad Institute Genomics Platform"/>
            <consortium name="The Broad Institute Genome Sequencing Center for Infectious Disease"/>
            <person name="Wu L."/>
            <person name="Ma J."/>
        </authorList>
    </citation>
    <scope>NUCLEOTIDE SEQUENCE [LARGE SCALE GENOMIC DNA]</scope>
    <source>
        <strain evidence="1 2">JCM 14304</strain>
    </source>
</reference>
<accession>A0ABN2E7Q5</accession>
<comment type="caution">
    <text evidence="1">The sequence shown here is derived from an EMBL/GenBank/DDBJ whole genome shotgun (WGS) entry which is preliminary data.</text>
</comment>
<keyword evidence="2" id="KW-1185">Reference proteome</keyword>
<evidence type="ECO:0000313" key="2">
    <source>
        <dbReference type="Proteomes" id="UP001500190"/>
    </source>
</evidence>
<protein>
    <submittedName>
        <fullName evidence="1">Uncharacterized protein</fullName>
    </submittedName>
</protein>
<proteinExistence type="predicted"/>
<dbReference type="Proteomes" id="UP001500190">
    <property type="component" value="Unassembled WGS sequence"/>
</dbReference>
<dbReference type="EMBL" id="BAAAND010000008">
    <property type="protein sequence ID" value="GAA1598956.1"/>
    <property type="molecule type" value="Genomic_DNA"/>
</dbReference>
<name>A0ABN2E7Q5_9ACTN</name>
<sequence>MRLGQKEFLTRAGQETEDIIGWPVRACCCSAAPAVKVLLQNPQHSDHLVDLYLCGHHYRQSFGALVQTGATTVTRQR</sequence>
<dbReference type="RefSeq" id="WP_344196051.1">
    <property type="nucleotide sequence ID" value="NZ_BAAAND010000008.1"/>
</dbReference>